<organism evidence="2 3">
    <name type="scientific">Thermophilibacter provencensis</name>
    <dbReference type="NCBI Taxonomy" id="1852386"/>
    <lineage>
        <taxon>Bacteria</taxon>
        <taxon>Bacillati</taxon>
        <taxon>Actinomycetota</taxon>
        <taxon>Coriobacteriia</taxon>
        <taxon>Coriobacteriales</taxon>
        <taxon>Atopobiaceae</taxon>
        <taxon>Thermophilibacter</taxon>
    </lineage>
</organism>
<evidence type="ECO:0000313" key="3">
    <source>
        <dbReference type="Proteomes" id="UP000697330"/>
    </source>
</evidence>
<proteinExistence type="predicted"/>
<comment type="caution">
    <text evidence="2">The sequence shown here is derived from an EMBL/GenBank/DDBJ whole genome shotgun (WGS) entry which is preliminary data.</text>
</comment>
<reference evidence="2" key="2">
    <citation type="submission" date="2021-09" db="EMBL/GenBank/DDBJ databases">
        <authorList>
            <person name="Gilroy R."/>
        </authorList>
    </citation>
    <scope>NUCLEOTIDE SEQUENCE</scope>
    <source>
        <strain evidence="2">CHK124-7917</strain>
    </source>
</reference>
<dbReference type="AlphaFoldDB" id="A0A921GEC9"/>
<dbReference type="EMBL" id="DYWQ01000010">
    <property type="protein sequence ID" value="HJF44294.1"/>
    <property type="molecule type" value="Genomic_DNA"/>
</dbReference>
<reference evidence="2" key="1">
    <citation type="journal article" date="2021" name="PeerJ">
        <title>Extensive microbial diversity within the chicken gut microbiome revealed by metagenomics and culture.</title>
        <authorList>
            <person name="Gilroy R."/>
            <person name="Ravi A."/>
            <person name="Getino M."/>
            <person name="Pursley I."/>
            <person name="Horton D.L."/>
            <person name="Alikhan N.F."/>
            <person name="Baker D."/>
            <person name="Gharbi K."/>
            <person name="Hall N."/>
            <person name="Watson M."/>
            <person name="Adriaenssens E.M."/>
            <person name="Foster-Nyarko E."/>
            <person name="Jarju S."/>
            <person name="Secka A."/>
            <person name="Antonio M."/>
            <person name="Oren A."/>
            <person name="Chaudhuri R.R."/>
            <person name="La Ragione R."/>
            <person name="Hildebrand F."/>
            <person name="Pallen M.J."/>
        </authorList>
    </citation>
    <scope>NUCLEOTIDE SEQUENCE</scope>
    <source>
        <strain evidence="2">CHK124-7917</strain>
    </source>
</reference>
<protein>
    <submittedName>
        <fullName evidence="2">Uncharacterized protein</fullName>
    </submittedName>
</protein>
<feature type="transmembrane region" description="Helical" evidence="1">
    <location>
        <begin position="91"/>
        <end position="107"/>
    </location>
</feature>
<keyword evidence="1" id="KW-0472">Membrane</keyword>
<gene>
    <name evidence="2" type="ORF">K8U72_00700</name>
</gene>
<accession>A0A921GEC9</accession>
<feature type="transmembrane region" description="Helical" evidence="1">
    <location>
        <begin position="128"/>
        <end position="150"/>
    </location>
</feature>
<feature type="transmembrane region" description="Helical" evidence="1">
    <location>
        <begin position="68"/>
        <end position="85"/>
    </location>
</feature>
<evidence type="ECO:0000256" key="1">
    <source>
        <dbReference type="SAM" id="Phobius"/>
    </source>
</evidence>
<dbReference type="RefSeq" id="WP_274958400.1">
    <property type="nucleotide sequence ID" value="NZ_DYWQ01000010.1"/>
</dbReference>
<sequence>MSKKRRLVYNGHHGVAGEEAQCLWCGRLTTEHAFVVNPGGTPVLKCCCEGHYELTEEFIERDSRIRPIFYVVIGALCLASALSMWLEFSPVWSSLPLVGIAAAILVWPRVLPRYEYYLPLGLVRTRKVVRVIACALLAFSLVVTAARFGLIPG</sequence>
<dbReference type="Proteomes" id="UP000697330">
    <property type="component" value="Unassembled WGS sequence"/>
</dbReference>
<name>A0A921GEC9_9ACTN</name>
<keyword evidence="1" id="KW-1133">Transmembrane helix</keyword>
<evidence type="ECO:0000313" key="2">
    <source>
        <dbReference type="EMBL" id="HJF44294.1"/>
    </source>
</evidence>
<keyword evidence="1" id="KW-0812">Transmembrane</keyword>